<evidence type="ECO:0008006" key="3">
    <source>
        <dbReference type="Google" id="ProtNLM"/>
    </source>
</evidence>
<dbReference type="PROSITE" id="PS51257">
    <property type="entry name" value="PROKAR_LIPOPROTEIN"/>
    <property type="match status" value="1"/>
</dbReference>
<gene>
    <name evidence="1" type="ORF">ACFSGX_08985</name>
</gene>
<name>A0ABW4TZV6_9SPHN</name>
<dbReference type="Proteomes" id="UP001597400">
    <property type="component" value="Unassembled WGS sequence"/>
</dbReference>
<keyword evidence="2" id="KW-1185">Reference proteome</keyword>
<proteinExistence type="predicted"/>
<evidence type="ECO:0000313" key="2">
    <source>
        <dbReference type="Proteomes" id="UP001597400"/>
    </source>
</evidence>
<organism evidence="1 2">
    <name type="scientific">Sphingomonas arantia</name>
    <dbReference type="NCBI Taxonomy" id="1460676"/>
    <lineage>
        <taxon>Bacteria</taxon>
        <taxon>Pseudomonadati</taxon>
        <taxon>Pseudomonadota</taxon>
        <taxon>Alphaproteobacteria</taxon>
        <taxon>Sphingomonadales</taxon>
        <taxon>Sphingomonadaceae</taxon>
        <taxon>Sphingomonas</taxon>
    </lineage>
</organism>
<protein>
    <recommendedName>
        <fullName evidence="3">Lipoprotein</fullName>
    </recommendedName>
</protein>
<sequence length="133" mass="12989">MSLRISDAGLLLLLAAGCGQSSDDPRVAAGALPDDVAGRGRIACRVSGAAAFGDVCTAERAAVSGGQLLTLRGPDGGFHRVMLASDGKTMTAADGAEPAKVVVGANGATEVAIGGDTYRLPAARAAAAPAGKK</sequence>
<dbReference type="EMBL" id="JBHUGS010000002">
    <property type="protein sequence ID" value="MFD1950899.1"/>
    <property type="molecule type" value="Genomic_DNA"/>
</dbReference>
<comment type="caution">
    <text evidence="1">The sequence shown here is derived from an EMBL/GenBank/DDBJ whole genome shotgun (WGS) entry which is preliminary data.</text>
</comment>
<accession>A0ABW4TZV6</accession>
<evidence type="ECO:0000313" key="1">
    <source>
        <dbReference type="EMBL" id="MFD1950899.1"/>
    </source>
</evidence>
<reference evidence="2" key="1">
    <citation type="journal article" date="2019" name="Int. J. Syst. Evol. Microbiol.">
        <title>The Global Catalogue of Microorganisms (GCM) 10K type strain sequencing project: providing services to taxonomists for standard genome sequencing and annotation.</title>
        <authorList>
            <consortium name="The Broad Institute Genomics Platform"/>
            <consortium name="The Broad Institute Genome Sequencing Center for Infectious Disease"/>
            <person name="Wu L."/>
            <person name="Ma J."/>
        </authorList>
    </citation>
    <scope>NUCLEOTIDE SEQUENCE [LARGE SCALE GENOMIC DNA]</scope>
    <source>
        <strain evidence="2">CGMCC 1.12702</strain>
    </source>
</reference>